<keyword evidence="5" id="KW-0238">DNA-binding</keyword>
<dbReference type="AlphaFoldDB" id="A0A7Y9JCN9"/>
<dbReference type="SUPFAM" id="SSF46785">
    <property type="entry name" value="Winged helix' DNA-binding domain"/>
    <property type="match status" value="1"/>
</dbReference>
<dbReference type="PRINTS" id="PR00039">
    <property type="entry name" value="HTHLYSR"/>
</dbReference>
<evidence type="ECO:0000256" key="1">
    <source>
        <dbReference type="ARBA" id="ARBA00009437"/>
    </source>
</evidence>
<dbReference type="GO" id="GO:0003700">
    <property type="term" value="F:DNA-binding transcription factor activity"/>
    <property type="evidence" value="ECO:0007669"/>
    <property type="project" value="InterPro"/>
</dbReference>
<dbReference type="SUPFAM" id="SSF53850">
    <property type="entry name" value="Periplasmic binding protein-like II"/>
    <property type="match status" value="1"/>
</dbReference>
<dbReference type="EMBL" id="JACCBG010000001">
    <property type="protein sequence ID" value="NYD43476.1"/>
    <property type="molecule type" value="Genomic_DNA"/>
</dbReference>
<name>A0A7Y9JCN9_9ACTN</name>
<gene>
    <name evidence="5" type="ORF">BJZ21_003559</name>
</gene>
<keyword evidence="6" id="KW-1185">Reference proteome</keyword>
<dbReference type="Gene3D" id="3.40.190.10">
    <property type="entry name" value="Periplasmic binding protein-like II"/>
    <property type="match status" value="2"/>
</dbReference>
<dbReference type="PANTHER" id="PTHR30126:SF39">
    <property type="entry name" value="HTH-TYPE TRANSCRIPTIONAL REGULATOR CYSL"/>
    <property type="match status" value="1"/>
</dbReference>
<evidence type="ECO:0000259" key="4">
    <source>
        <dbReference type="PROSITE" id="PS50931"/>
    </source>
</evidence>
<accession>A0A7Y9JCN9</accession>
<feature type="domain" description="HTH lysR-type" evidence="4">
    <location>
        <begin position="5"/>
        <end position="62"/>
    </location>
</feature>
<dbReference type="PROSITE" id="PS50931">
    <property type="entry name" value="HTH_LYSR"/>
    <property type="match status" value="1"/>
</dbReference>
<comment type="similarity">
    <text evidence="1">Belongs to the LysR transcriptional regulatory family.</text>
</comment>
<dbReference type="Pfam" id="PF00126">
    <property type="entry name" value="HTH_1"/>
    <property type="match status" value="1"/>
</dbReference>
<dbReference type="Proteomes" id="UP000535511">
    <property type="component" value="Unassembled WGS sequence"/>
</dbReference>
<dbReference type="GO" id="GO:0000976">
    <property type="term" value="F:transcription cis-regulatory region binding"/>
    <property type="evidence" value="ECO:0007669"/>
    <property type="project" value="TreeGrafter"/>
</dbReference>
<evidence type="ECO:0000256" key="2">
    <source>
        <dbReference type="ARBA" id="ARBA00023015"/>
    </source>
</evidence>
<dbReference type="InterPro" id="IPR000847">
    <property type="entry name" value="LysR_HTH_N"/>
</dbReference>
<evidence type="ECO:0000256" key="3">
    <source>
        <dbReference type="ARBA" id="ARBA00023163"/>
    </source>
</evidence>
<dbReference type="InterPro" id="IPR036390">
    <property type="entry name" value="WH_DNA-bd_sf"/>
</dbReference>
<protein>
    <submittedName>
        <fullName evidence="5">DNA-binding transcriptional LysR family regulator</fullName>
    </submittedName>
</protein>
<keyword evidence="2" id="KW-0805">Transcription regulation</keyword>
<dbReference type="Gene3D" id="1.10.10.10">
    <property type="entry name" value="Winged helix-like DNA-binding domain superfamily/Winged helix DNA-binding domain"/>
    <property type="match status" value="1"/>
</dbReference>
<organism evidence="5 6">
    <name type="scientific">Nocardioides panaciterrulae</name>
    <dbReference type="NCBI Taxonomy" id="661492"/>
    <lineage>
        <taxon>Bacteria</taxon>
        <taxon>Bacillati</taxon>
        <taxon>Actinomycetota</taxon>
        <taxon>Actinomycetes</taxon>
        <taxon>Propionibacteriales</taxon>
        <taxon>Nocardioidaceae</taxon>
        <taxon>Nocardioides</taxon>
    </lineage>
</organism>
<proteinExistence type="inferred from homology"/>
<dbReference type="PANTHER" id="PTHR30126">
    <property type="entry name" value="HTH-TYPE TRANSCRIPTIONAL REGULATOR"/>
    <property type="match status" value="1"/>
</dbReference>
<evidence type="ECO:0000313" key="5">
    <source>
        <dbReference type="EMBL" id="NYD43476.1"/>
    </source>
</evidence>
<dbReference type="RefSeq" id="WP_179665008.1">
    <property type="nucleotide sequence ID" value="NZ_JACCBG010000001.1"/>
</dbReference>
<keyword evidence="3" id="KW-0804">Transcription</keyword>
<sequence>MDPSPSVDDLRLVAAVTRTGSVGAAARELRVSQPSASQRLGRLERRIGLVLFDRDTQGARPTVAGREMAHQAEHILGHLGRVYDVVRTATAERELHVGSFDSIAASLFPVLDAALEGVPLRQRVDHGDRLVEWVGEGTMDAAFVCVADQLVLPRGVQVHQVGGDTLVLFLPTGVPRPRAGRQPLRGLATPYLTYDLGAADLHTRLADLGARPRRGATVGATLAMARRQAQPAVVPRSALAEGLRSGEQVAELPFTKRLVLSMVSRPHVDARLVQVLPHLRAELGLVRPRP</sequence>
<evidence type="ECO:0000313" key="6">
    <source>
        <dbReference type="Proteomes" id="UP000535511"/>
    </source>
</evidence>
<reference evidence="5 6" key="1">
    <citation type="submission" date="2020-07" db="EMBL/GenBank/DDBJ databases">
        <title>Sequencing the genomes of 1000 actinobacteria strains.</title>
        <authorList>
            <person name="Klenk H.-P."/>
        </authorList>
    </citation>
    <scope>NUCLEOTIDE SEQUENCE [LARGE SCALE GENOMIC DNA]</scope>
    <source>
        <strain evidence="5 6">DSM 21350</strain>
    </source>
</reference>
<comment type="caution">
    <text evidence="5">The sequence shown here is derived from an EMBL/GenBank/DDBJ whole genome shotgun (WGS) entry which is preliminary data.</text>
</comment>
<dbReference type="InterPro" id="IPR036388">
    <property type="entry name" value="WH-like_DNA-bd_sf"/>
</dbReference>